<dbReference type="EMBL" id="UINC01049952">
    <property type="protein sequence ID" value="SVB62334.1"/>
    <property type="molecule type" value="Genomic_DNA"/>
</dbReference>
<accession>A0A382FJ64</accession>
<name>A0A382FJ64_9ZZZZ</name>
<organism evidence="1">
    <name type="scientific">marine metagenome</name>
    <dbReference type="NCBI Taxonomy" id="408172"/>
    <lineage>
        <taxon>unclassified sequences</taxon>
        <taxon>metagenomes</taxon>
        <taxon>ecological metagenomes</taxon>
    </lineage>
</organism>
<reference evidence="1" key="1">
    <citation type="submission" date="2018-05" db="EMBL/GenBank/DDBJ databases">
        <authorList>
            <person name="Lanie J.A."/>
            <person name="Ng W.-L."/>
            <person name="Kazmierczak K.M."/>
            <person name="Andrzejewski T.M."/>
            <person name="Davidsen T.M."/>
            <person name="Wayne K.J."/>
            <person name="Tettelin H."/>
            <person name="Glass J.I."/>
            <person name="Rusch D."/>
            <person name="Podicherti R."/>
            <person name="Tsui H.-C.T."/>
            <person name="Winkler M.E."/>
        </authorList>
    </citation>
    <scope>NUCLEOTIDE SEQUENCE</scope>
</reference>
<sequence length="24" mass="2599">MTGDGRDEKGTHIVVEFVLGLILV</sequence>
<evidence type="ECO:0000313" key="1">
    <source>
        <dbReference type="EMBL" id="SVB62334.1"/>
    </source>
</evidence>
<gene>
    <name evidence="1" type="ORF">METZ01_LOCUS215188</name>
</gene>
<protein>
    <submittedName>
        <fullName evidence="1">Uncharacterized protein</fullName>
    </submittedName>
</protein>
<dbReference type="AlphaFoldDB" id="A0A382FJ64"/>
<proteinExistence type="predicted"/>